<dbReference type="InterPro" id="IPR038601">
    <property type="entry name" value="MttB-like_sf"/>
</dbReference>
<dbReference type="Gene3D" id="3.20.20.480">
    <property type="entry name" value="Trimethylamine methyltransferase-like"/>
    <property type="match status" value="1"/>
</dbReference>
<evidence type="ECO:0000256" key="3">
    <source>
        <dbReference type="ARBA" id="ARBA00022679"/>
    </source>
</evidence>
<comment type="similarity">
    <text evidence="1">Belongs to the trimethylamine methyltransferase family.</text>
</comment>
<evidence type="ECO:0000313" key="4">
    <source>
        <dbReference type="EMBL" id="GAG96061.1"/>
    </source>
</evidence>
<feature type="non-terminal residue" evidence="4">
    <location>
        <position position="1"/>
    </location>
</feature>
<dbReference type="InterPro" id="IPR010426">
    <property type="entry name" value="MTTB_MeTrfase"/>
</dbReference>
<dbReference type="EMBL" id="BART01025046">
    <property type="protein sequence ID" value="GAG96061.1"/>
    <property type="molecule type" value="Genomic_DNA"/>
</dbReference>
<keyword evidence="2" id="KW-0489">Methyltransferase</keyword>
<protein>
    <recommendedName>
        <fullName evidence="5">Trimethylamine methyltransferase</fullName>
    </recommendedName>
</protein>
<dbReference type="Pfam" id="PF06253">
    <property type="entry name" value="MTTB"/>
    <property type="match status" value="1"/>
</dbReference>
<gene>
    <name evidence="4" type="ORF">S01H4_45048</name>
</gene>
<accession>X1DI27</accession>
<evidence type="ECO:0000256" key="1">
    <source>
        <dbReference type="ARBA" id="ARBA00007137"/>
    </source>
</evidence>
<reference evidence="4" key="1">
    <citation type="journal article" date="2014" name="Front. Microbiol.">
        <title>High frequency of phylogenetically diverse reductive dehalogenase-homologous genes in deep subseafloor sedimentary metagenomes.</title>
        <authorList>
            <person name="Kawai M."/>
            <person name="Futagami T."/>
            <person name="Toyoda A."/>
            <person name="Takaki Y."/>
            <person name="Nishi S."/>
            <person name="Hori S."/>
            <person name="Arai W."/>
            <person name="Tsubouchi T."/>
            <person name="Morono Y."/>
            <person name="Uchiyama I."/>
            <person name="Ito T."/>
            <person name="Fujiyama A."/>
            <person name="Inagaki F."/>
            <person name="Takami H."/>
        </authorList>
    </citation>
    <scope>NUCLEOTIDE SEQUENCE</scope>
    <source>
        <strain evidence="4">Expedition CK06-06</strain>
    </source>
</reference>
<comment type="caution">
    <text evidence="4">The sequence shown here is derived from an EMBL/GenBank/DDBJ whole genome shotgun (WGS) entry which is preliminary data.</text>
</comment>
<proteinExistence type="inferred from homology"/>
<name>X1DI27_9ZZZZ</name>
<organism evidence="4">
    <name type="scientific">marine sediment metagenome</name>
    <dbReference type="NCBI Taxonomy" id="412755"/>
    <lineage>
        <taxon>unclassified sequences</taxon>
        <taxon>metagenomes</taxon>
        <taxon>ecological metagenomes</taxon>
    </lineage>
</organism>
<sequence>AELIGGIVIAQLIKPGAKILVTNFVFPQNMRSGSPAFGAIESALSGAVFCQYFRRLGVPAQISSVGPISSKRIDIQCGYEKAMLGILAAVCGANVIYFVGGIFGELTFHPVQAIIDNDIAGMIGRFLQGVQVNEETLALDLINEVGPIPGMYLDKAHTRTWWKKEQFMPKVADRLSLPEWMESGKKSALDYAKERMEEILATHKPEPLTAKQEEDVERILEEARQYYRGKGLM</sequence>
<dbReference type="GO" id="GO:0008168">
    <property type="term" value="F:methyltransferase activity"/>
    <property type="evidence" value="ECO:0007669"/>
    <property type="project" value="UniProtKB-KW"/>
</dbReference>
<dbReference type="GO" id="GO:0015948">
    <property type="term" value="P:methanogenesis"/>
    <property type="evidence" value="ECO:0007669"/>
    <property type="project" value="InterPro"/>
</dbReference>
<evidence type="ECO:0000256" key="2">
    <source>
        <dbReference type="ARBA" id="ARBA00022603"/>
    </source>
</evidence>
<evidence type="ECO:0008006" key="5">
    <source>
        <dbReference type="Google" id="ProtNLM"/>
    </source>
</evidence>
<dbReference type="GO" id="GO:0032259">
    <property type="term" value="P:methylation"/>
    <property type="evidence" value="ECO:0007669"/>
    <property type="project" value="UniProtKB-KW"/>
</dbReference>
<keyword evidence="3" id="KW-0808">Transferase</keyword>
<dbReference type="AlphaFoldDB" id="X1DI27"/>